<protein>
    <submittedName>
        <fullName evidence="3">Calmodulin isoform 1</fullName>
    </submittedName>
</protein>
<reference evidence="3 4" key="1">
    <citation type="submission" date="2019-03" db="EMBL/GenBank/DDBJ databases">
        <title>An improved genome assembly of the fluke Schistosoma japonicum.</title>
        <authorList>
            <person name="Hu W."/>
            <person name="Luo F."/>
            <person name="Yin M."/>
            <person name="Mo X."/>
            <person name="Sun C."/>
            <person name="Wu Q."/>
            <person name="Zhu B."/>
            <person name="Xiang M."/>
            <person name="Wang J."/>
            <person name="Wang Y."/>
            <person name="Zhang T."/>
            <person name="Xu B."/>
            <person name="Zheng H."/>
            <person name="Feng Z."/>
        </authorList>
    </citation>
    <scope>NUCLEOTIDE SEQUENCE [LARGE SCALE GENOMIC DNA]</scope>
    <source>
        <strain evidence="3">HuSjv2</strain>
        <tissue evidence="3">Worms</tissue>
    </source>
</reference>
<accession>A0A4Z2DL94</accession>
<dbReference type="PROSITE" id="PS00018">
    <property type="entry name" value="EF_HAND_1"/>
    <property type="match status" value="1"/>
</dbReference>
<dbReference type="AlphaFoldDB" id="A0A4Z2DL94"/>
<dbReference type="Gene3D" id="1.10.238.10">
    <property type="entry name" value="EF-hand"/>
    <property type="match status" value="1"/>
</dbReference>
<dbReference type="InterPro" id="IPR018247">
    <property type="entry name" value="EF_Hand_1_Ca_BS"/>
</dbReference>
<dbReference type="EMBL" id="SKCS01000094">
    <property type="protein sequence ID" value="TNN17261.1"/>
    <property type="molecule type" value="Genomic_DNA"/>
</dbReference>
<keyword evidence="4" id="KW-1185">Reference proteome</keyword>
<sequence length="148" mass="16797">MVSKDVLLDIFYTELSQAFRHIDKDGDGLLGVDDISNLLTKLGIGVNESSISNVVRSLSDGEVFIRLPLFIELVGRSLDNLDDNQPVRTLFRLAFLFFDNNFKCSYVYQGNKIYTKCLAYWLLKYCSAIMMAPYIRICSFIHSGSFGI</sequence>
<dbReference type="InterPro" id="IPR011992">
    <property type="entry name" value="EF-hand-dom_pair"/>
</dbReference>
<comment type="caution">
    <text evidence="3">The sequence shown here is derived from an EMBL/GenBank/DDBJ whole genome shotgun (WGS) entry which is preliminary data.</text>
</comment>
<dbReference type="InterPro" id="IPR002048">
    <property type="entry name" value="EF_hand_dom"/>
</dbReference>
<proteinExistence type="predicted"/>
<dbReference type="Pfam" id="PF13405">
    <property type="entry name" value="EF-hand_6"/>
    <property type="match status" value="1"/>
</dbReference>
<dbReference type="OrthoDB" id="26525at2759"/>
<dbReference type="GO" id="GO:0005509">
    <property type="term" value="F:calcium ion binding"/>
    <property type="evidence" value="ECO:0007669"/>
    <property type="project" value="InterPro"/>
</dbReference>
<dbReference type="PROSITE" id="PS50222">
    <property type="entry name" value="EF_HAND_2"/>
    <property type="match status" value="1"/>
</dbReference>
<dbReference type="SUPFAM" id="SSF47473">
    <property type="entry name" value="EF-hand"/>
    <property type="match status" value="1"/>
</dbReference>
<gene>
    <name evidence="3" type="ORF">EWB00_011194</name>
</gene>
<dbReference type="Proteomes" id="UP000311919">
    <property type="component" value="Unassembled WGS sequence"/>
</dbReference>
<organism evidence="3 4">
    <name type="scientific">Schistosoma japonicum</name>
    <name type="common">Blood fluke</name>
    <dbReference type="NCBI Taxonomy" id="6182"/>
    <lineage>
        <taxon>Eukaryota</taxon>
        <taxon>Metazoa</taxon>
        <taxon>Spiralia</taxon>
        <taxon>Lophotrochozoa</taxon>
        <taxon>Platyhelminthes</taxon>
        <taxon>Trematoda</taxon>
        <taxon>Digenea</taxon>
        <taxon>Strigeidida</taxon>
        <taxon>Schistosomatoidea</taxon>
        <taxon>Schistosomatidae</taxon>
        <taxon>Schistosoma</taxon>
    </lineage>
</organism>
<name>A0A4Z2DL94_SCHJA</name>
<feature type="domain" description="EF-hand" evidence="2">
    <location>
        <begin position="10"/>
        <end position="45"/>
    </location>
</feature>
<dbReference type="SMART" id="SM00054">
    <property type="entry name" value="EFh"/>
    <property type="match status" value="1"/>
</dbReference>
<evidence type="ECO:0000313" key="4">
    <source>
        <dbReference type="Proteomes" id="UP000311919"/>
    </source>
</evidence>
<keyword evidence="1" id="KW-0106">Calcium</keyword>
<evidence type="ECO:0000313" key="3">
    <source>
        <dbReference type="EMBL" id="TNN17261.1"/>
    </source>
</evidence>
<evidence type="ECO:0000259" key="2">
    <source>
        <dbReference type="PROSITE" id="PS50222"/>
    </source>
</evidence>
<evidence type="ECO:0000256" key="1">
    <source>
        <dbReference type="ARBA" id="ARBA00022837"/>
    </source>
</evidence>